<comment type="caution">
    <text evidence="3">The sequence shown here is derived from an EMBL/GenBank/DDBJ whole genome shotgun (WGS) entry which is preliminary data.</text>
</comment>
<dbReference type="RefSeq" id="WP_284279809.1">
    <property type="nucleotide sequence ID" value="NZ_BSOJ01000006.1"/>
</dbReference>
<reference evidence="4" key="1">
    <citation type="journal article" date="2019" name="Int. J. Syst. Evol. Microbiol.">
        <title>The Global Catalogue of Microorganisms (GCM) 10K type strain sequencing project: providing services to taxonomists for standard genome sequencing and annotation.</title>
        <authorList>
            <consortium name="The Broad Institute Genomics Platform"/>
            <consortium name="The Broad Institute Genome Sequencing Center for Infectious Disease"/>
            <person name="Wu L."/>
            <person name="Ma J."/>
        </authorList>
    </citation>
    <scope>NUCLEOTIDE SEQUENCE [LARGE SCALE GENOMIC DNA]</scope>
    <source>
        <strain evidence="4">NBRC 105857</strain>
    </source>
</reference>
<feature type="region of interest" description="Disordered" evidence="1">
    <location>
        <begin position="82"/>
        <end position="107"/>
    </location>
</feature>
<dbReference type="EMBL" id="BSOJ01000006">
    <property type="protein sequence ID" value="GLR25461.1"/>
    <property type="molecule type" value="Genomic_DNA"/>
</dbReference>
<accession>A0ABQ5YPR9</accession>
<evidence type="ECO:0000256" key="1">
    <source>
        <dbReference type="SAM" id="MobiDB-lite"/>
    </source>
</evidence>
<keyword evidence="2" id="KW-0732">Signal</keyword>
<evidence type="ECO:0008006" key="5">
    <source>
        <dbReference type="Google" id="ProtNLM"/>
    </source>
</evidence>
<name>A0ABQ5YPR9_9BURK</name>
<organism evidence="3 4">
    <name type="scientific">Limnobacter litoralis</name>
    <dbReference type="NCBI Taxonomy" id="481366"/>
    <lineage>
        <taxon>Bacteria</taxon>
        <taxon>Pseudomonadati</taxon>
        <taxon>Pseudomonadota</taxon>
        <taxon>Betaproteobacteria</taxon>
        <taxon>Burkholderiales</taxon>
        <taxon>Burkholderiaceae</taxon>
        <taxon>Limnobacter</taxon>
    </lineage>
</organism>
<feature type="chain" id="PRO_5045119698" description="Cytochrome c domain-containing protein" evidence="2">
    <location>
        <begin position="25"/>
        <end position="258"/>
    </location>
</feature>
<dbReference type="Proteomes" id="UP001156664">
    <property type="component" value="Unassembled WGS sequence"/>
</dbReference>
<proteinExistence type="predicted"/>
<evidence type="ECO:0000256" key="2">
    <source>
        <dbReference type="SAM" id="SignalP"/>
    </source>
</evidence>
<evidence type="ECO:0000313" key="3">
    <source>
        <dbReference type="EMBL" id="GLR25461.1"/>
    </source>
</evidence>
<protein>
    <recommendedName>
        <fullName evidence="5">Cytochrome c domain-containing protein</fullName>
    </recommendedName>
</protein>
<feature type="compositionally biased region" description="Polar residues" evidence="1">
    <location>
        <begin position="95"/>
        <end position="107"/>
    </location>
</feature>
<evidence type="ECO:0000313" key="4">
    <source>
        <dbReference type="Proteomes" id="UP001156664"/>
    </source>
</evidence>
<feature type="signal peptide" evidence="2">
    <location>
        <begin position="1"/>
        <end position="24"/>
    </location>
</feature>
<keyword evidence="4" id="KW-1185">Reference proteome</keyword>
<gene>
    <name evidence="3" type="ORF">GCM10007875_05490</name>
</gene>
<sequence length="258" mass="27953">MIRKSLGKASLVLATGLLWTQVQAQPLFANWYKQQYGYTPACIACHRDGGGSPLNAYGNQFKSAGKSAAALKAIEGKDADGDGFPNGVEAMAKSNPGNKESTPNNKGQWLDVSSLIPKQVQDQFPGVHEYLPRDALLTNADVERAKAMGAQLGQHDNNTIYIPLKDKRPAGTAMIFEADFQGKPFFLMLTTDRTLTVTKVEPINTRQVKAAEKASIYDTFKGIQLDKLPAPKGNDLNAAITEAVKKAGTLIYVRLKNA</sequence>